<keyword evidence="1" id="KW-0677">Repeat</keyword>
<reference evidence="6" key="1">
    <citation type="submission" date="2021-02" db="EMBL/GenBank/DDBJ databases">
        <authorList>
            <person name="Dougan E. K."/>
            <person name="Rhodes N."/>
            <person name="Thang M."/>
            <person name="Chan C."/>
        </authorList>
    </citation>
    <scope>NUCLEOTIDE SEQUENCE</scope>
</reference>
<evidence type="ECO:0000313" key="7">
    <source>
        <dbReference type="Proteomes" id="UP000626109"/>
    </source>
</evidence>
<name>A0A813J8J3_POLGL</name>
<dbReference type="PANTHER" id="PTHR45641">
    <property type="entry name" value="TETRATRICOPEPTIDE REPEAT PROTEIN (AFU_ORTHOLOGUE AFUA_6G03870)"/>
    <property type="match status" value="1"/>
</dbReference>
<evidence type="ECO:0000256" key="3">
    <source>
        <dbReference type="PROSITE-ProRule" id="PRU00339"/>
    </source>
</evidence>
<dbReference type="GO" id="GO:0016020">
    <property type="term" value="C:membrane"/>
    <property type="evidence" value="ECO:0007669"/>
    <property type="project" value="InterPro"/>
</dbReference>
<keyword evidence="5" id="KW-0732">Signal</keyword>
<dbReference type="Gene3D" id="1.25.40.10">
    <property type="entry name" value="Tetratricopeptide repeat domain"/>
    <property type="match status" value="2"/>
</dbReference>
<dbReference type="InterPro" id="IPR019734">
    <property type="entry name" value="TPR_rpt"/>
</dbReference>
<feature type="signal peptide" evidence="5">
    <location>
        <begin position="1"/>
        <end position="29"/>
    </location>
</feature>
<dbReference type="InterPro" id="IPR003425">
    <property type="entry name" value="CCB3/YggT"/>
</dbReference>
<dbReference type="PANTHER" id="PTHR45641:SF19">
    <property type="entry name" value="NEPHROCYSTIN-3"/>
    <property type="match status" value="1"/>
</dbReference>
<dbReference type="AlphaFoldDB" id="A0A813J8J3"/>
<evidence type="ECO:0000256" key="5">
    <source>
        <dbReference type="SAM" id="SignalP"/>
    </source>
</evidence>
<protein>
    <submittedName>
        <fullName evidence="6">Uncharacterized protein</fullName>
    </submittedName>
</protein>
<feature type="repeat" description="TPR" evidence="3">
    <location>
        <begin position="559"/>
        <end position="592"/>
    </location>
</feature>
<dbReference type="SUPFAM" id="SSF48452">
    <property type="entry name" value="TPR-like"/>
    <property type="match status" value="1"/>
</dbReference>
<proteinExistence type="predicted"/>
<accession>A0A813J8J3</accession>
<feature type="chain" id="PRO_5032718324" evidence="5">
    <location>
        <begin position="30"/>
        <end position="648"/>
    </location>
</feature>
<evidence type="ECO:0000256" key="1">
    <source>
        <dbReference type="ARBA" id="ARBA00022737"/>
    </source>
</evidence>
<feature type="region of interest" description="Disordered" evidence="4">
    <location>
        <begin position="251"/>
        <end position="271"/>
    </location>
</feature>
<dbReference type="Proteomes" id="UP000626109">
    <property type="component" value="Unassembled WGS sequence"/>
</dbReference>
<organism evidence="6 7">
    <name type="scientific">Polarella glacialis</name>
    <name type="common">Dinoflagellate</name>
    <dbReference type="NCBI Taxonomy" id="89957"/>
    <lineage>
        <taxon>Eukaryota</taxon>
        <taxon>Sar</taxon>
        <taxon>Alveolata</taxon>
        <taxon>Dinophyceae</taxon>
        <taxon>Suessiales</taxon>
        <taxon>Suessiaceae</taxon>
        <taxon>Polarella</taxon>
    </lineage>
</organism>
<sequence>MARMGRSRPGRCLVVTAAAALVLLQLTRPQSFVGPPGPKAVHRSASQSPSVSLEASLVAAAVGLAPLIVAPQASVAEGWEMMVAAPLGLINTGLNVFKFCLGIYALLSWLYAFGIAKRDNEIVQKVQGALSGLVDPVLQPLRAIIPAIGGFDISFMVLWFVIEQAQAAAVSIMVVGAASEKHHSQLHLSGDGTLQVDLSGPPLPRGGVGAVVIGTGFLGALQQPILGDQRSLAQLLLHQLGQQRWHSLRALGGGGGGAARRSPGSAAIRQPSWQQARWATGSSLSPRVPASAAKASEGLQPLHLDQLSALVDRLRGEAPKEAVDWMEDTLAVMKQDQIDGAALLKRSWSDAPFEEGEAGNDRTIEGFERELVGMLRKSSRGLADGEVLGNAIDLAGAYKKNYKLEKAEAVLLRCTRHAEDRSGAWMVKYLNHMSQVRMKQSRDVEALEMMYEMESLASFPVEEPGASEFYETLYRNMSSALRRMGREDEAAIYFIKMAEAAKHHKERLDWMDLWDLGILIANRAFHAGRWSEFYKSREIIAEALQQQRVVEPHEHILRAKVLSNLGQCYLATGEHDEADIYYSEAYELFDKTVGKRSPLFGMQAWACGNLRCAEGRYAEALPLLGEALYVETVKDGLSVSEMTKLADQ</sequence>
<dbReference type="PROSITE" id="PS50005">
    <property type="entry name" value="TPR"/>
    <property type="match status" value="1"/>
</dbReference>
<dbReference type="InterPro" id="IPR011990">
    <property type="entry name" value="TPR-like_helical_dom_sf"/>
</dbReference>
<comment type="caution">
    <text evidence="6">The sequence shown here is derived from an EMBL/GenBank/DDBJ whole genome shotgun (WGS) entry which is preliminary data.</text>
</comment>
<dbReference type="SMART" id="SM00028">
    <property type="entry name" value="TPR"/>
    <property type="match status" value="2"/>
</dbReference>
<evidence type="ECO:0000313" key="6">
    <source>
        <dbReference type="EMBL" id="CAE8666495.1"/>
    </source>
</evidence>
<evidence type="ECO:0000256" key="2">
    <source>
        <dbReference type="ARBA" id="ARBA00022803"/>
    </source>
</evidence>
<gene>
    <name evidence="6" type="ORF">PGLA2088_LOCUS16294</name>
</gene>
<dbReference type="EMBL" id="CAJNNW010020603">
    <property type="protein sequence ID" value="CAE8666495.1"/>
    <property type="molecule type" value="Genomic_DNA"/>
</dbReference>
<feature type="non-terminal residue" evidence="6">
    <location>
        <position position="1"/>
    </location>
</feature>
<evidence type="ECO:0000256" key="4">
    <source>
        <dbReference type="SAM" id="MobiDB-lite"/>
    </source>
</evidence>
<dbReference type="Pfam" id="PF02325">
    <property type="entry name" value="CCB3_YggT"/>
    <property type="match status" value="1"/>
</dbReference>
<dbReference type="Pfam" id="PF13424">
    <property type="entry name" value="TPR_12"/>
    <property type="match status" value="1"/>
</dbReference>
<keyword evidence="2 3" id="KW-0802">TPR repeat</keyword>